<dbReference type="Gene3D" id="3.40.190.10">
    <property type="entry name" value="Periplasmic binding protein-like II"/>
    <property type="match status" value="2"/>
</dbReference>
<dbReference type="AlphaFoldDB" id="A0A1I0IUS4"/>
<protein>
    <submittedName>
        <fullName evidence="5">Iron(III) transport system substrate-binding protein</fullName>
    </submittedName>
</protein>
<dbReference type="PANTHER" id="PTHR30006">
    <property type="entry name" value="THIAMINE-BINDING PERIPLASMIC PROTEIN-RELATED"/>
    <property type="match status" value="1"/>
</dbReference>
<evidence type="ECO:0000256" key="4">
    <source>
        <dbReference type="SAM" id="SignalP"/>
    </source>
</evidence>
<proteinExistence type="predicted"/>
<reference evidence="6" key="1">
    <citation type="submission" date="2016-10" db="EMBL/GenBank/DDBJ databases">
        <authorList>
            <person name="Varghese N."/>
            <person name="Submissions S."/>
        </authorList>
    </citation>
    <scope>NUCLEOTIDE SEQUENCE [LARGE SCALE GENOMIC DNA]</scope>
    <source>
        <strain evidence="6">NLAE-zl-G277</strain>
    </source>
</reference>
<keyword evidence="2" id="KW-0479">Metal-binding</keyword>
<dbReference type="InterPro" id="IPR026045">
    <property type="entry name" value="Ferric-bd"/>
</dbReference>
<evidence type="ECO:0000313" key="6">
    <source>
        <dbReference type="Proteomes" id="UP000198508"/>
    </source>
</evidence>
<dbReference type="GO" id="GO:0046872">
    <property type="term" value="F:metal ion binding"/>
    <property type="evidence" value="ECO:0007669"/>
    <property type="project" value="UniProtKB-KW"/>
</dbReference>
<dbReference type="PROSITE" id="PS51257">
    <property type="entry name" value="PROKAR_LIPOPROTEIN"/>
    <property type="match status" value="1"/>
</dbReference>
<keyword evidence="1 4" id="KW-0732">Signal</keyword>
<dbReference type="PANTHER" id="PTHR30006:SF2">
    <property type="entry name" value="ABC TRANSPORTER SUBSTRATE-BINDING PROTEIN"/>
    <property type="match status" value="1"/>
</dbReference>
<keyword evidence="6" id="KW-1185">Reference proteome</keyword>
<evidence type="ECO:0000256" key="1">
    <source>
        <dbReference type="ARBA" id="ARBA00022729"/>
    </source>
</evidence>
<evidence type="ECO:0000256" key="2">
    <source>
        <dbReference type="PIRSR" id="PIRSR002825-1"/>
    </source>
</evidence>
<feature type="region of interest" description="Disordered" evidence="3">
    <location>
        <begin position="29"/>
        <end position="55"/>
    </location>
</feature>
<dbReference type="RefSeq" id="WP_092367741.1">
    <property type="nucleotide sequence ID" value="NZ_CABJCG010000016.1"/>
</dbReference>
<dbReference type="GO" id="GO:0030976">
    <property type="term" value="F:thiamine pyrophosphate binding"/>
    <property type="evidence" value="ECO:0007669"/>
    <property type="project" value="TreeGrafter"/>
</dbReference>
<gene>
    <name evidence="5" type="ORF">SAMN05216313_1246</name>
</gene>
<accession>A0A1I0IUS4</accession>
<dbReference type="GO" id="GO:0030288">
    <property type="term" value="C:outer membrane-bounded periplasmic space"/>
    <property type="evidence" value="ECO:0007669"/>
    <property type="project" value="TreeGrafter"/>
</dbReference>
<evidence type="ECO:0000313" key="5">
    <source>
        <dbReference type="EMBL" id="SEU01001.1"/>
    </source>
</evidence>
<name>A0A1I0IUS4_9FIRM</name>
<dbReference type="PIRSF" id="PIRSF002825">
    <property type="entry name" value="CfbpA"/>
    <property type="match status" value="1"/>
</dbReference>
<dbReference type="Proteomes" id="UP000198508">
    <property type="component" value="Unassembled WGS sequence"/>
</dbReference>
<feature type="chain" id="PRO_5039222172" evidence="4">
    <location>
        <begin position="23"/>
        <end position="371"/>
    </location>
</feature>
<feature type="signal peptide" evidence="4">
    <location>
        <begin position="1"/>
        <end position="22"/>
    </location>
</feature>
<dbReference type="STRING" id="460384.SAMN05216313_1246"/>
<dbReference type="Pfam" id="PF13343">
    <property type="entry name" value="SBP_bac_6"/>
    <property type="match status" value="1"/>
</dbReference>
<organism evidence="5 6">
    <name type="scientific">Enterocloster lavalensis</name>
    <dbReference type="NCBI Taxonomy" id="460384"/>
    <lineage>
        <taxon>Bacteria</taxon>
        <taxon>Bacillati</taxon>
        <taxon>Bacillota</taxon>
        <taxon>Clostridia</taxon>
        <taxon>Lachnospirales</taxon>
        <taxon>Lachnospiraceae</taxon>
        <taxon>Enterocloster</taxon>
    </lineage>
</organism>
<dbReference type="GO" id="GO:0030975">
    <property type="term" value="F:thiamine binding"/>
    <property type="evidence" value="ECO:0007669"/>
    <property type="project" value="TreeGrafter"/>
</dbReference>
<keyword evidence="2" id="KW-0408">Iron</keyword>
<feature type="binding site" evidence="2">
    <location>
        <position position="262"/>
    </location>
    <ligand>
        <name>Fe cation</name>
        <dbReference type="ChEBI" id="CHEBI:24875"/>
    </ligand>
</feature>
<dbReference type="EMBL" id="FOIM01000024">
    <property type="protein sequence ID" value="SEU01001.1"/>
    <property type="molecule type" value="Genomic_DNA"/>
</dbReference>
<sequence>MKKRLVSITLATTMLLSLTACGSGNSGGAAGTAAPAAPETTAAGSGAGSEAGSEAAAEGAEDYKGTVMLYSSTDEGVIIALKEAFETKYPNVTLDYYAATSGKCVTKLATEFQSGTVACDLAWLADPSAMITLKDDGNLLAYKSPYAEGIDGKFKDADGYYSGARLLLMGVTFSTTTCSDEEAPTNYDGFLGESFKDQIVMTDPTGSGSTKALVYALTNNSNYGWEYFEKLKEQGVELQSSSGSTNNGIASGAYKLGFGVDYNTKNLMAEGSPLGWHDTKDIVAVPCPIGIPKGAPHEELAQLLYDFILDPEGGQAILTQYNITPIVDGVALPEGMMKASEIASLALPIDWVDLAAVSNELLDRFDAIFKN</sequence>
<dbReference type="CDD" id="cd13547">
    <property type="entry name" value="PBP2_Fbp_like_2"/>
    <property type="match status" value="1"/>
</dbReference>
<feature type="compositionally biased region" description="Low complexity" evidence="3">
    <location>
        <begin position="31"/>
        <end position="55"/>
    </location>
</feature>
<evidence type="ECO:0000256" key="3">
    <source>
        <dbReference type="SAM" id="MobiDB-lite"/>
    </source>
</evidence>
<dbReference type="SUPFAM" id="SSF53850">
    <property type="entry name" value="Periplasmic binding protein-like II"/>
    <property type="match status" value="1"/>
</dbReference>
<dbReference type="GeneID" id="93276940"/>
<dbReference type="GO" id="GO:0015888">
    <property type="term" value="P:thiamine transport"/>
    <property type="evidence" value="ECO:0007669"/>
    <property type="project" value="TreeGrafter"/>
</dbReference>